<feature type="region of interest" description="Disordered" evidence="1">
    <location>
        <begin position="1"/>
        <end position="63"/>
    </location>
</feature>
<accession>A0AAD1AD75</accession>
<dbReference type="EMBL" id="CP028130">
    <property type="protein sequence ID" value="AZZ54905.1"/>
    <property type="molecule type" value="Genomic_DNA"/>
</dbReference>
<feature type="compositionally biased region" description="Basic and acidic residues" evidence="1">
    <location>
        <begin position="1"/>
        <end position="18"/>
    </location>
</feature>
<sequence>MTHDPTSDSEFDRDRNDFDLPPEQQADLNPERSPLPELDESADGLETDEPDTAGWHARSTPSKSQIRRGIEKYLKLAEAPDSRLNLLAATLGTKADPLELAVTIAASQRINLSAASQLIALRSEPNPYAAIVAAGSLSRDDAKRTWSLLVALGVVSGSLPSKDVAAASKLAGAAAELTDVHIADIEAVRSLGRK</sequence>
<dbReference type="Proteomes" id="UP000283946">
    <property type="component" value="Chromosome"/>
</dbReference>
<evidence type="ECO:0000313" key="2">
    <source>
        <dbReference type="EMBL" id="AZZ54905.1"/>
    </source>
</evidence>
<protein>
    <submittedName>
        <fullName evidence="2">Uncharacterized protein</fullName>
    </submittedName>
</protein>
<evidence type="ECO:0000256" key="1">
    <source>
        <dbReference type="SAM" id="MobiDB-lite"/>
    </source>
</evidence>
<proteinExistence type="predicted"/>
<evidence type="ECO:0000313" key="3">
    <source>
        <dbReference type="Proteomes" id="UP000283946"/>
    </source>
</evidence>
<dbReference type="AlphaFoldDB" id="A0AAD1AD75"/>
<organism evidence="2 3">
    <name type="scientific">Rathayibacter iranicus</name>
    <dbReference type="NCBI Taxonomy" id="59737"/>
    <lineage>
        <taxon>Bacteria</taxon>
        <taxon>Bacillati</taxon>
        <taxon>Actinomycetota</taxon>
        <taxon>Actinomycetes</taxon>
        <taxon>Micrococcales</taxon>
        <taxon>Microbacteriaceae</taxon>
        <taxon>Rathayibacter</taxon>
    </lineage>
</organism>
<reference evidence="2 3" key="1">
    <citation type="submission" date="2018-03" db="EMBL/GenBank/DDBJ databases">
        <title>Bacteriophage NCPPB3778 and a type I-E CRISPR drive the evolution of the US Biological Select Agent, Rathayibacter toxicus.</title>
        <authorList>
            <person name="Davis E.W.II."/>
            <person name="Tabima J.F."/>
            <person name="Weisberg A.J."/>
            <person name="Dantas Lopes L."/>
            <person name="Wiseman M.S."/>
            <person name="Wiseman M.S."/>
            <person name="Pupko T."/>
            <person name="Belcher M.S."/>
            <person name="Sechler A.J."/>
            <person name="Tancos M.A."/>
            <person name="Schroeder B.K."/>
            <person name="Murray T.D."/>
            <person name="Luster D.G."/>
            <person name="Schneider W.L."/>
            <person name="Rogers E."/>
            <person name="Andreote F.D."/>
            <person name="Grunwald N.J."/>
            <person name="Putnam M.L."/>
            <person name="Chang J.H."/>
        </authorList>
    </citation>
    <scope>NUCLEOTIDE SEQUENCE [LARGE SCALE GENOMIC DNA]</scope>
    <source>
        <strain evidence="2 3">NCCPB 2253</strain>
    </source>
</reference>
<feature type="compositionally biased region" description="Acidic residues" evidence="1">
    <location>
        <begin position="37"/>
        <end position="51"/>
    </location>
</feature>
<dbReference type="KEGG" id="ria:C7V51_02675"/>
<name>A0AAD1AD75_9MICO</name>
<gene>
    <name evidence="2" type="ORF">C7V51_02675</name>
</gene>
<dbReference type="RefSeq" id="WP_104354092.1">
    <property type="nucleotide sequence ID" value="NZ_CP028130.1"/>
</dbReference>